<reference evidence="3 4" key="1">
    <citation type="submission" date="2016-12" db="EMBL/GenBank/DDBJ databases">
        <title>Isolation and genomic insights into novel planktonic Zetaproteobacteria from stratified waters of the Chesapeake Bay.</title>
        <authorList>
            <person name="McAllister S.M."/>
            <person name="Kato S."/>
            <person name="Chan C.S."/>
            <person name="Chiu B.K."/>
            <person name="Field E.K."/>
        </authorList>
    </citation>
    <scope>NUCLEOTIDE SEQUENCE [LARGE SCALE GENOMIC DNA]</scope>
    <source>
        <strain evidence="3 4">CP-8</strain>
    </source>
</reference>
<dbReference type="OrthoDB" id="5291804at2"/>
<evidence type="ECO:0000259" key="2">
    <source>
        <dbReference type="Pfam" id="PF12146"/>
    </source>
</evidence>
<feature type="domain" description="Serine aminopeptidase S33" evidence="2">
    <location>
        <begin position="74"/>
        <end position="185"/>
    </location>
</feature>
<dbReference type="Pfam" id="PF12146">
    <property type="entry name" value="Hydrolase_4"/>
    <property type="match status" value="1"/>
</dbReference>
<proteinExistence type="predicted"/>
<keyword evidence="1" id="KW-0472">Membrane</keyword>
<keyword evidence="1" id="KW-1133">Transmembrane helix</keyword>
<dbReference type="PANTHER" id="PTHR12277">
    <property type="entry name" value="ALPHA/BETA HYDROLASE DOMAIN-CONTAINING PROTEIN"/>
    <property type="match status" value="1"/>
</dbReference>
<dbReference type="InterPro" id="IPR022742">
    <property type="entry name" value="Hydrolase_4"/>
</dbReference>
<accession>A0A2K8L5E7</accession>
<dbReference type="EMBL" id="CP018800">
    <property type="protein sequence ID" value="ATX82545.1"/>
    <property type="molecule type" value="Genomic_DNA"/>
</dbReference>
<evidence type="ECO:0000313" key="4">
    <source>
        <dbReference type="Proteomes" id="UP000231637"/>
    </source>
</evidence>
<feature type="transmembrane region" description="Helical" evidence="1">
    <location>
        <begin position="7"/>
        <end position="25"/>
    </location>
</feature>
<dbReference type="AlphaFoldDB" id="A0A2K8L5E7"/>
<dbReference type="RefSeq" id="WP_100265880.1">
    <property type="nucleotide sequence ID" value="NZ_CP018800.1"/>
</dbReference>
<evidence type="ECO:0000256" key="1">
    <source>
        <dbReference type="SAM" id="Phobius"/>
    </source>
</evidence>
<dbReference type="Gene3D" id="3.40.50.1820">
    <property type="entry name" value="alpha/beta hydrolase"/>
    <property type="match status" value="1"/>
</dbReference>
<evidence type="ECO:0000313" key="3">
    <source>
        <dbReference type="EMBL" id="ATX82545.1"/>
    </source>
</evidence>
<dbReference type="KEGG" id="mfn:Ga0123462_1696"/>
<organism evidence="3 4">
    <name type="scientific">Mariprofundus ferrinatatus</name>
    <dbReference type="NCBI Taxonomy" id="1921087"/>
    <lineage>
        <taxon>Bacteria</taxon>
        <taxon>Pseudomonadati</taxon>
        <taxon>Pseudomonadota</taxon>
        <taxon>Candidatius Mariprofundia</taxon>
        <taxon>Mariprofundales</taxon>
        <taxon>Mariprofundaceae</taxon>
        <taxon>Mariprofundus</taxon>
    </lineage>
</organism>
<dbReference type="SUPFAM" id="SSF53474">
    <property type="entry name" value="alpha/beta-Hydrolases"/>
    <property type="match status" value="1"/>
</dbReference>
<keyword evidence="4" id="KW-1185">Reference proteome</keyword>
<dbReference type="InterPro" id="IPR029058">
    <property type="entry name" value="AB_hydrolase_fold"/>
</dbReference>
<keyword evidence="1" id="KW-0812">Transmembrane</keyword>
<protein>
    <recommendedName>
        <fullName evidence="2">Serine aminopeptidase S33 domain-containing protein</fullName>
    </recommendedName>
</protein>
<name>A0A2K8L5E7_9PROT</name>
<gene>
    <name evidence="3" type="ORF">Ga0123462_1696</name>
</gene>
<sequence>MYLIKRLLFVVMMTFVGVSGYMALFEDQFIYFPSRDVQATPADYGMTFEELLVGTEDGITLHGWYMPEPLSHFTVLHFHGNAGNISHRLSLYKAWQSLGLSVYAFDYRGYGKSEGTPGEAGLYADARAVWSDLTIRLGVKPQHVIIAGRSLGAAVAAKLASEVNAAGVVLETPFSSIPDMAALHYPWLPVRWLARTNFDTESMVRDVHMPLLMIAARDDAISPAQMADSIFAAANAPKTKVELPGGHNDFDHYSSMAYGEAWREWIAMLGRRDGSAVPER</sequence>
<dbReference type="PANTHER" id="PTHR12277:SF81">
    <property type="entry name" value="PROTEIN ABHD13"/>
    <property type="match status" value="1"/>
</dbReference>
<dbReference type="Proteomes" id="UP000231637">
    <property type="component" value="Chromosome"/>
</dbReference>